<gene>
    <name evidence="6" type="ORF">E5676_scaffold340G00120</name>
    <name evidence="5" type="ORF">E6C27_scaffold219G002140</name>
</gene>
<dbReference type="InterPro" id="IPR017441">
    <property type="entry name" value="Protein_kinase_ATP_BS"/>
</dbReference>
<comment type="caution">
    <text evidence="6">The sequence shown here is derived from an EMBL/GenBank/DDBJ whole genome shotgun (WGS) entry which is preliminary data.</text>
</comment>
<dbReference type="EMBL" id="SSTE01021801">
    <property type="protein sequence ID" value="KAA0032350.1"/>
    <property type="molecule type" value="Genomic_DNA"/>
</dbReference>
<dbReference type="PANTHER" id="PTHR47989:SF23">
    <property type="entry name" value="RECEPTOR-LIKE SERINE_THREONINE-PROTEIN KINASE NCRK ISOFORM X1"/>
    <property type="match status" value="1"/>
</dbReference>
<evidence type="ECO:0000313" key="5">
    <source>
        <dbReference type="EMBL" id="KAA0032350.1"/>
    </source>
</evidence>
<evidence type="ECO:0000256" key="2">
    <source>
        <dbReference type="ARBA" id="ARBA00022741"/>
    </source>
</evidence>
<dbReference type="Proteomes" id="UP000321947">
    <property type="component" value="Unassembled WGS sequence"/>
</dbReference>
<keyword evidence="6" id="KW-0418">Kinase</keyword>
<dbReference type="SUPFAM" id="SSF56112">
    <property type="entry name" value="Protein kinase-like (PK-like)"/>
    <property type="match status" value="1"/>
</dbReference>
<keyword evidence="6" id="KW-0675">Receptor</keyword>
<keyword evidence="2 4" id="KW-0547">Nucleotide-binding</keyword>
<evidence type="ECO:0000313" key="8">
    <source>
        <dbReference type="Proteomes" id="UP000321947"/>
    </source>
</evidence>
<evidence type="ECO:0000256" key="4">
    <source>
        <dbReference type="PROSITE-ProRule" id="PRU10141"/>
    </source>
</evidence>
<evidence type="ECO:0000256" key="1">
    <source>
        <dbReference type="ARBA" id="ARBA00022527"/>
    </source>
</evidence>
<proteinExistence type="predicted"/>
<dbReference type="InterPro" id="IPR011009">
    <property type="entry name" value="Kinase-like_dom_sf"/>
</dbReference>
<dbReference type="Gene3D" id="3.30.200.20">
    <property type="entry name" value="Phosphorylase Kinase, domain 1"/>
    <property type="match status" value="1"/>
</dbReference>
<feature type="binding site" evidence="4">
    <location>
        <position position="60"/>
    </location>
    <ligand>
        <name>ATP</name>
        <dbReference type="ChEBI" id="CHEBI:30616"/>
    </ligand>
</feature>
<keyword evidence="1" id="KW-0723">Serine/threonine-protein kinase</keyword>
<dbReference type="GO" id="GO:0005524">
    <property type="term" value="F:ATP binding"/>
    <property type="evidence" value="ECO:0007669"/>
    <property type="project" value="UniProtKB-UniRule"/>
</dbReference>
<accession>A0A5D3E6C2</accession>
<dbReference type="Proteomes" id="UP000321393">
    <property type="component" value="Unassembled WGS sequence"/>
</dbReference>
<organism evidence="6 8">
    <name type="scientific">Cucumis melo var. makuwa</name>
    <name type="common">Oriental melon</name>
    <dbReference type="NCBI Taxonomy" id="1194695"/>
    <lineage>
        <taxon>Eukaryota</taxon>
        <taxon>Viridiplantae</taxon>
        <taxon>Streptophyta</taxon>
        <taxon>Embryophyta</taxon>
        <taxon>Tracheophyta</taxon>
        <taxon>Spermatophyta</taxon>
        <taxon>Magnoliopsida</taxon>
        <taxon>eudicotyledons</taxon>
        <taxon>Gunneridae</taxon>
        <taxon>Pentapetalae</taxon>
        <taxon>rosids</taxon>
        <taxon>fabids</taxon>
        <taxon>Cucurbitales</taxon>
        <taxon>Cucurbitaceae</taxon>
        <taxon>Benincaseae</taxon>
        <taxon>Cucumis</taxon>
    </lineage>
</organism>
<dbReference type="PANTHER" id="PTHR47989">
    <property type="entry name" value="OS01G0750732 PROTEIN"/>
    <property type="match status" value="1"/>
</dbReference>
<dbReference type="OrthoDB" id="1746528at2759"/>
<keyword evidence="6" id="KW-0808">Transferase</keyword>
<reference evidence="7 8" key="1">
    <citation type="submission" date="2019-08" db="EMBL/GenBank/DDBJ databases">
        <title>Draft genome sequences of two oriental melons (Cucumis melo L. var makuwa).</title>
        <authorList>
            <person name="Kwon S.-Y."/>
        </authorList>
    </citation>
    <scope>NUCLEOTIDE SEQUENCE [LARGE SCALE GENOMIC DNA]</scope>
    <source>
        <strain evidence="8">cv. Chang Bougi</strain>
        <strain evidence="7">cv. SW 3</strain>
        <tissue evidence="6">Leaf</tissue>
    </source>
</reference>
<dbReference type="EMBL" id="SSTD01000030">
    <property type="protein sequence ID" value="TYK31623.1"/>
    <property type="molecule type" value="Genomic_DNA"/>
</dbReference>
<protein>
    <submittedName>
        <fullName evidence="6">Receptor-like serine/threonine-protein kinase NCRK isoform X1</fullName>
    </submittedName>
</protein>
<sequence length="98" mass="10842">MNQCLLRTKSRSLCGIIIQFSYSELENATEKFSSSHLVGRGGSSFVYRGELRDGRIVAVKRLNIQGGPDVDYLFLTEVSVPPIPLSSVDTFFLISLAE</sequence>
<keyword evidence="3 4" id="KW-0067">ATP-binding</keyword>
<name>A0A5D3E6C2_CUCMM</name>
<dbReference type="GO" id="GO:0004674">
    <property type="term" value="F:protein serine/threonine kinase activity"/>
    <property type="evidence" value="ECO:0007669"/>
    <property type="project" value="UniProtKB-KW"/>
</dbReference>
<evidence type="ECO:0000313" key="7">
    <source>
        <dbReference type="Proteomes" id="UP000321393"/>
    </source>
</evidence>
<dbReference type="STRING" id="1194695.A0A5D3E6C2"/>
<dbReference type="PROSITE" id="PS00107">
    <property type="entry name" value="PROTEIN_KINASE_ATP"/>
    <property type="match status" value="1"/>
</dbReference>
<evidence type="ECO:0000256" key="3">
    <source>
        <dbReference type="ARBA" id="ARBA00022840"/>
    </source>
</evidence>
<dbReference type="AlphaFoldDB" id="A0A5D3E6C2"/>
<evidence type="ECO:0000313" key="6">
    <source>
        <dbReference type="EMBL" id="TYK31623.1"/>
    </source>
</evidence>